<proteinExistence type="inferred from homology"/>
<dbReference type="PANTHER" id="PTHR13501">
    <property type="entry name" value="CHLOROPLAST 50S RIBOSOMAL PROTEIN L22-RELATED"/>
    <property type="match status" value="1"/>
</dbReference>
<feature type="non-terminal residue" evidence="4">
    <location>
        <position position="1"/>
    </location>
</feature>
<reference evidence="4" key="1">
    <citation type="submission" date="2018-05" db="EMBL/GenBank/DDBJ databases">
        <authorList>
            <person name="Lanie J.A."/>
            <person name="Ng W.-L."/>
            <person name="Kazmierczak K.M."/>
            <person name="Andrzejewski T.M."/>
            <person name="Davidsen T.M."/>
            <person name="Wayne K.J."/>
            <person name="Tettelin H."/>
            <person name="Glass J.I."/>
            <person name="Rusch D."/>
            <person name="Podicherti R."/>
            <person name="Tsui H.-C.T."/>
            <person name="Winkler M.E."/>
        </authorList>
    </citation>
    <scope>NUCLEOTIDE SEQUENCE</scope>
</reference>
<keyword evidence="2" id="KW-0689">Ribosomal protein</keyword>
<accession>A0A382TJG0</accession>
<dbReference type="AlphaFoldDB" id="A0A382TJG0"/>
<evidence type="ECO:0000256" key="1">
    <source>
        <dbReference type="ARBA" id="ARBA00009451"/>
    </source>
</evidence>
<sequence length="75" mass="8313">QYVPSPTATAVSKVIRSAVANAENNRFMMPESLKVVAAYADDAARLKRFRPQSRGRISPIIRRSCHITIVVDQEG</sequence>
<evidence type="ECO:0008006" key="5">
    <source>
        <dbReference type="Google" id="ProtNLM"/>
    </source>
</evidence>
<name>A0A382TJG0_9ZZZZ</name>
<evidence type="ECO:0000313" key="4">
    <source>
        <dbReference type="EMBL" id="SVD21915.1"/>
    </source>
</evidence>
<dbReference type="SUPFAM" id="SSF54843">
    <property type="entry name" value="Ribosomal protein L22"/>
    <property type="match status" value="1"/>
</dbReference>
<keyword evidence="3" id="KW-0687">Ribonucleoprotein</keyword>
<organism evidence="4">
    <name type="scientific">marine metagenome</name>
    <dbReference type="NCBI Taxonomy" id="408172"/>
    <lineage>
        <taxon>unclassified sequences</taxon>
        <taxon>metagenomes</taxon>
        <taxon>ecological metagenomes</taxon>
    </lineage>
</organism>
<dbReference type="GO" id="GO:0022625">
    <property type="term" value="C:cytosolic large ribosomal subunit"/>
    <property type="evidence" value="ECO:0007669"/>
    <property type="project" value="TreeGrafter"/>
</dbReference>
<dbReference type="InterPro" id="IPR001063">
    <property type="entry name" value="Ribosomal_uL22"/>
</dbReference>
<dbReference type="InterPro" id="IPR036394">
    <property type="entry name" value="Ribosomal_uL22_sf"/>
</dbReference>
<dbReference type="EMBL" id="UINC01136884">
    <property type="protein sequence ID" value="SVD21915.1"/>
    <property type="molecule type" value="Genomic_DNA"/>
</dbReference>
<dbReference type="Pfam" id="PF00237">
    <property type="entry name" value="Ribosomal_L22"/>
    <property type="match status" value="1"/>
</dbReference>
<dbReference type="Gene3D" id="3.90.470.10">
    <property type="entry name" value="Ribosomal protein L22/L17"/>
    <property type="match status" value="1"/>
</dbReference>
<gene>
    <name evidence="4" type="ORF">METZ01_LOCUS374769</name>
</gene>
<protein>
    <recommendedName>
        <fullName evidence="5">50S ribosomal protein L22</fullName>
    </recommendedName>
</protein>
<evidence type="ECO:0000256" key="2">
    <source>
        <dbReference type="ARBA" id="ARBA00022980"/>
    </source>
</evidence>
<comment type="similarity">
    <text evidence="1">Belongs to the universal ribosomal protein uL22 family.</text>
</comment>
<dbReference type="GO" id="GO:0006412">
    <property type="term" value="P:translation"/>
    <property type="evidence" value="ECO:0007669"/>
    <property type="project" value="InterPro"/>
</dbReference>
<evidence type="ECO:0000256" key="3">
    <source>
        <dbReference type="ARBA" id="ARBA00023274"/>
    </source>
</evidence>
<dbReference type="GO" id="GO:0003735">
    <property type="term" value="F:structural constituent of ribosome"/>
    <property type="evidence" value="ECO:0007669"/>
    <property type="project" value="InterPro"/>
</dbReference>
<dbReference type="PANTHER" id="PTHR13501:SF8">
    <property type="entry name" value="LARGE RIBOSOMAL SUBUNIT PROTEIN UL22M"/>
    <property type="match status" value="1"/>
</dbReference>
<dbReference type="InterPro" id="IPR047867">
    <property type="entry name" value="Ribosomal_uL22_bac/org-type"/>
</dbReference>